<accession>A0ACB9P548</accession>
<evidence type="ECO:0000313" key="1">
    <source>
        <dbReference type="EMBL" id="KAI4343466.1"/>
    </source>
</evidence>
<dbReference type="Proteomes" id="UP000828941">
    <property type="component" value="Chromosome 5"/>
</dbReference>
<reference evidence="1 2" key="1">
    <citation type="journal article" date="2022" name="DNA Res.">
        <title>Chromosomal-level genome assembly of the orchid tree Bauhinia variegata (Leguminosae; Cercidoideae) supports the allotetraploid origin hypothesis of Bauhinia.</title>
        <authorList>
            <person name="Zhong Y."/>
            <person name="Chen Y."/>
            <person name="Zheng D."/>
            <person name="Pang J."/>
            <person name="Liu Y."/>
            <person name="Luo S."/>
            <person name="Meng S."/>
            <person name="Qian L."/>
            <person name="Wei D."/>
            <person name="Dai S."/>
            <person name="Zhou R."/>
        </authorList>
    </citation>
    <scope>NUCLEOTIDE SEQUENCE [LARGE SCALE GENOMIC DNA]</scope>
    <source>
        <strain evidence="1">BV-YZ2020</strain>
    </source>
</reference>
<organism evidence="1 2">
    <name type="scientific">Bauhinia variegata</name>
    <name type="common">Purple orchid tree</name>
    <name type="synonym">Phanera variegata</name>
    <dbReference type="NCBI Taxonomy" id="167791"/>
    <lineage>
        <taxon>Eukaryota</taxon>
        <taxon>Viridiplantae</taxon>
        <taxon>Streptophyta</taxon>
        <taxon>Embryophyta</taxon>
        <taxon>Tracheophyta</taxon>
        <taxon>Spermatophyta</taxon>
        <taxon>Magnoliopsida</taxon>
        <taxon>eudicotyledons</taxon>
        <taxon>Gunneridae</taxon>
        <taxon>Pentapetalae</taxon>
        <taxon>rosids</taxon>
        <taxon>fabids</taxon>
        <taxon>Fabales</taxon>
        <taxon>Fabaceae</taxon>
        <taxon>Cercidoideae</taxon>
        <taxon>Cercideae</taxon>
        <taxon>Bauhiniinae</taxon>
        <taxon>Bauhinia</taxon>
    </lineage>
</organism>
<dbReference type="EMBL" id="CM039430">
    <property type="protein sequence ID" value="KAI4343466.1"/>
    <property type="molecule type" value="Genomic_DNA"/>
</dbReference>
<keyword evidence="2" id="KW-1185">Reference proteome</keyword>
<evidence type="ECO:0000313" key="2">
    <source>
        <dbReference type="Proteomes" id="UP000828941"/>
    </source>
</evidence>
<comment type="caution">
    <text evidence="1">The sequence shown here is derived from an EMBL/GenBank/DDBJ whole genome shotgun (WGS) entry which is preliminary data.</text>
</comment>
<gene>
    <name evidence="1" type="ORF">L6164_010810</name>
</gene>
<protein>
    <submittedName>
        <fullName evidence="1">Uncharacterized protein</fullName>
    </submittedName>
</protein>
<name>A0ACB9P548_BAUVA</name>
<sequence length="146" mass="17077">MKNLKKHSIYKIEFEGNINTNIQQEEEFLNRLILEFFSPGVWSVGKCSRALDVYRKSLLKNHHGGGDEIIWFKKSKSCSLEDVSLNDMMRYRGRPTEHAGAIIIDYCRNEWRANLIHTYFRSPWALISLIAAIFLFGLTIVHSYHK</sequence>
<proteinExistence type="predicted"/>